<gene>
    <name evidence="16" type="ORF">DES39_0530</name>
</gene>
<comment type="function">
    <text evidence="15">Endonuclease that resolves Holliday junction intermediates made during homologous genetic recombination and DNA repair. Exhibits sequence and structure-selective cleavage of four-way DNA junctions, where it introduces symmetrical nicks in two strands of the same polarity at the 5' side of dinucleotides. Corrects the defects in genetic recombination and DNA repair associated with inactivation of ruvAB or ruvC.</text>
</comment>
<evidence type="ECO:0000256" key="8">
    <source>
        <dbReference type="ARBA" id="ARBA00022801"/>
    </source>
</evidence>
<dbReference type="GO" id="GO:0006281">
    <property type="term" value="P:DNA repair"/>
    <property type="evidence" value="ECO:0007669"/>
    <property type="project" value="UniProtKB-KW"/>
</dbReference>
<evidence type="ECO:0000256" key="15">
    <source>
        <dbReference type="PIRNR" id="PIRNR001007"/>
    </source>
</evidence>
<evidence type="ECO:0000256" key="10">
    <source>
        <dbReference type="ARBA" id="ARBA00023172"/>
    </source>
</evidence>
<evidence type="ECO:0000256" key="14">
    <source>
        <dbReference type="ARBA" id="ARBA00029488"/>
    </source>
</evidence>
<proteinExistence type="inferred from homology"/>
<keyword evidence="4 15" id="KW-0540">Nuclease</keyword>
<dbReference type="GO" id="GO:0006310">
    <property type="term" value="P:DNA recombination"/>
    <property type="evidence" value="ECO:0007669"/>
    <property type="project" value="UniProtKB-KW"/>
</dbReference>
<comment type="caution">
    <text evidence="16">The sequence shown here is derived from an EMBL/GenBank/DDBJ whole genome shotgun (WGS) entry which is preliminary data.</text>
</comment>
<accession>A0A495RJ42</accession>
<evidence type="ECO:0000313" key="17">
    <source>
        <dbReference type="Proteomes" id="UP000278542"/>
    </source>
</evidence>
<dbReference type="Pfam" id="PF05866">
    <property type="entry name" value="RusA"/>
    <property type="match status" value="1"/>
</dbReference>
<keyword evidence="17" id="KW-1185">Reference proteome</keyword>
<comment type="function">
    <text evidence="12">Endonuclease that resolves Holliday junction intermediates made during homologous genetic recombination and DNA repair. Exhibits sequence and structure-selective cleavage of four-way DNA junctions, where it introduces symmetrical nicks in two strands of the same polarity at the 5' side of CC dinucleotides. Corrects the defects in genetic recombination and DNA repair associated with inactivation of RuvAB or RuvC.</text>
</comment>
<comment type="similarity">
    <text evidence="15">Belongs to the rusA family.</text>
</comment>
<dbReference type="InterPro" id="IPR008822">
    <property type="entry name" value="Endonuclease_RusA-like"/>
</dbReference>
<dbReference type="InterPro" id="IPR016281">
    <property type="entry name" value="Endonuclease_RusA"/>
</dbReference>
<evidence type="ECO:0000256" key="6">
    <source>
        <dbReference type="ARBA" id="ARBA00022759"/>
    </source>
</evidence>
<sequence length="121" mass="13895">MIKLTLPYPPTVNHYWGAVGNRRYIKPQGIQFRNEVTGIVLQNKANKKLSERIRVDINAYMPDRRKRDLDNINKAIFDALTHSGVIIDDDQIDILHSERKEVLKGGKIEIIISEIARGDQC</sequence>
<keyword evidence="10" id="KW-0233">DNA recombination</keyword>
<keyword evidence="11 15" id="KW-0234">DNA repair</keyword>
<comment type="cofactor">
    <cofactor evidence="1">
        <name>Mg(2+)</name>
        <dbReference type="ChEBI" id="CHEBI:18420"/>
    </cofactor>
</comment>
<keyword evidence="5" id="KW-0479">Metal-binding</keyword>
<dbReference type="EMBL" id="RBWY01000001">
    <property type="protein sequence ID" value="RKS87310.1"/>
    <property type="molecule type" value="Genomic_DNA"/>
</dbReference>
<evidence type="ECO:0000256" key="12">
    <source>
        <dbReference type="ARBA" id="ARBA00024745"/>
    </source>
</evidence>
<comment type="catalytic activity">
    <reaction evidence="13 15">
        <text>Endonucleolytic cleavage at a junction such as a reciprocal single-stranded crossover between two homologous DNA duplexes (Holliday junction).</text>
        <dbReference type="EC" id="3.1.21.10"/>
    </reaction>
</comment>
<dbReference type="GO" id="GO:0008821">
    <property type="term" value="F:crossover junction DNA endonuclease activity"/>
    <property type="evidence" value="ECO:0007669"/>
    <property type="project" value="UniProtKB-EC"/>
</dbReference>
<keyword evidence="7 15" id="KW-0227">DNA damage</keyword>
<evidence type="ECO:0000256" key="4">
    <source>
        <dbReference type="ARBA" id="ARBA00022722"/>
    </source>
</evidence>
<comment type="subunit">
    <text evidence="2">Homodimer.</text>
</comment>
<evidence type="ECO:0000256" key="9">
    <source>
        <dbReference type="ARBA" id="ARBA00022842"/>
    </source>
</evidence>
<dbReference type="SUPFAM" id="SSF103084">
    <property type="entry name" value="Holliday junction resolvase RusA"/>
    <property type="match status" value="1"/>
</dbReference>
<dbReference type="AlphaFoldDB" id="A0A495RJ42"/>
<name>A0A495RJ42_9GAMM</name>
<protein>
    <recommendedName>
        <fullName evidence="3 15">Crossover junction endodeoxyribonuclease rusA</fullName>
        <ecNumber evidence="14 15">3.1.21.10</ecNumber>
    </recommendedName>
</protein>
<dbReference type="OrthoDB" id="73971at2"/>
<dbReference type="RefSeq" id="WP_121144212.1">
    <property type="nucleotide sequence ID" value="NZ_RBWY01000001.1"/>
</dbReference>
<dbReference type="Proteomes" id="UP000278542">
    <property type="component" value="Unassembled WGS sequence"/>
</dbReference>
<evidence type="ECO:0000256" key="5">
    <source>
        <dbReference type="ARBA" id="ARBA00022723"/>
    </source>
</evidence>
<dbReference type="InterPro" id="IPR036614">
    <property type="entry name" value="RusA-like_sf"/>
</dbReference>
<dbReference type="EC" id="3.1.21.10" evidence="14 15"/>
<dbReference type="Gene3D" id="3.30.1330.70">
    <property type="entry name" value="Holliday junction resolvase RusA"/>
    <property type="match status" value="1"/>
</dbReference>
<keyword evidence="6 15" id="KW-0255">Endonuclease</keyword>
<evidence type="ECO:0000256" key="2">
    <source>
        <dbReference type="ARBA" id="ARBA00011738"/>
    </source>
</evidence>
<dbReference type="GO" id="GO:0000287">
    <property type="term" value="F:magnesium ion binding"/>
    <property type="evidence" value="ECO:0007669"/>
    <property type="project" value="InterPro"/>
</dbReference>
<evidence type="ECO:0000256" key="7">
    <source>
        <dbReference type="ARBA" id="ARBA00022763"/>
    </source>
</evidence>
<reference evidence="16 17" key="1">
    <citation type="submission" date="2018-10" db="EMBL/GenBank/DDBJ databases">
        <title>Genomic Encyclopedia of Type Strains, Phase IV (KMG-IV): sequencing the most valuable type-strain genomes for metagenomic binning, comparative biology and taxonomic classification.</title>
        <authorList>
            <person name="Goeker M."/>
        </authorList>
    </citation>
    <scope>NUCLEOTIDE SEQUENCE [LARGE SCALE GENOMIC DNA]</scope>
    <source>
        <strain evidence="16 17">DSM 22228</strain>
    </source>
</reference>
<evidence type="ECO:0000256" key="13">
    <source>
        <dbReference type="ARBA" id="ARBA00029354"/>
    </source>
</evidence>
<evidence type="ECO:0000313" key="16">
    <source>
        <dbReference type="EMBL" id="RKS87310.1"/>
    </source>
</evidence>
<evidence type="ECO:0000256" key="1">
    <source>
        <dbReference type="ARBA" id="ARBA00001946"/>
    </source>
</evidence>
<evidence type="ECO:0000256" key="11">
    <source>
        <dbReference type="ARBA" id="ARBA00023204"/>
    </source>
</evidence>
<organism evidence="16 17">
    <name type="scientific">Orbus hercynius</name>
    <dbReference type="NCBI Taxonomy" id="593135"/>
    <lineage>
        <taxon>Bacteria</taxon>
        <taxon>Pseudomonadati</taxon>
        <taxon>Pseudomonadota</taxon>
        <taxon>Gammaproteobacteria</taxon>
        <taxon>Orbales</taxon>
        <taxon>Orbaceae</taxon>
        <taxon>Orbus</taxon>
    </lineage>
</organism>
<evidence type="ECO:0000256" key="3">
    <source>
        <dbReference type="ARBA" id="ARBA00014885"/>
    </source>
</evidence>
<dbReference type="PIRSF" id="PIRSF001007">
    <property type="entry name" value="RusA"/>
    <property type="match status" value="1"/>
</dbReference>
<keyword evidence="8 15" id="KW-0378">Hydrolase</keyword>
<keyword evidence="9" id="KW-0460">Magnesium</keyword>